<dbReference type="AlphaFoldDB" id="A0AAN8WV92"/>
<organism evidence="3 4">
    <name type="scientific">Halocaridina rubra</name>
    <name type="common">Hawaiian red shrimp</name>
    <dbReference type="NCBI Taxonomy" id="373956"/>
    <lineage>
        <taxon>Eukaryota</taxon>
        <taxon>Metazoa</taxon>
        <taxon>Ecdysozoa</taxon>
        <taxon>Arthropoda</taxon>
        <taxon>Crustacea</taxon>
        <taxon>Multicrustacea</taxon>
        <taxon>Malacostraca</taxon>
        <taxon>Eumalacostraca</taxon>
        <taxon>Eucarida</taxon>
        <taxon>Decapoda</taxon>
        <taxon>Pleocyemata</taxon>
        <taxon>Caridea</taxon>
        <taxon>Atyoidea</taxon>
        <taxon>Atyidae</taxon>
        <taxon>Halocaridina</taxon>
    </lineage>
</organism>
<dbReference type="GO" id="GO:0006457">
    <property type="term" value="P:protein folding"/>
    <property type="evidence" value="ECO:0007669"/>
    <property type="project" value="InterPro"/>
</dbReference>
<dbReference type="Gene3D" id="3.50.7.10">
    <property type="entry name" value="GroEL"/>
    <property type="match status" value="1"/>
</dbReference>
<feature type="region of interest" description="Disordered" evidence="2">
    <location>
        <begin position="563"/>
        <end position="585"/>
    </location>
</feature>
<dbReference type="SUPFAM" id="SSF48592">
    <property type="entry name" value="GroEL equatorial domain-like"/>
    <property type="match status" value="1"/>
</dbReference>
<dbReference type="Gene3D" id="1.10.560.10">
    <property type="entry name" value="GroEL-like equatorial domain"/>
    <property type="match status" value="1"/>
</dbReference>
<dbReference type="EMBL" id="JAXCGZ010015166">
    <property type="protein sequence ID" value="KAK7071021.1"/>
    <property type="molecule type" value="Genomic_DNA"/>
</dbReference>
<dbReference type="GO" id="GO:0005524">
    <property type="term" value="F:ATP binding"/>
    <property type="evidence" value="ECO:0007669"/>
    <property type="project" value="InterPro"/>
</dbReference>
<dbReference type="InterPro" id="IPR027409">
    <property type="entry name" value="GroEL-like_apical_dom_sf"/>
</dbReference>
<dbReference type="Proteomes" id="UP001381693">
    <property type="component" value="Unassembled WGS sequence"/>
</dbReference>
<comment type="caution">
    <text evidence="3">The sequence shown here is derived from an EMBL/GenBank/DDBJ whole genome shotgun (WGS) entry which is preliminary data.</text>
</comment>
<protein>
    <submittedName>
        <fullName evidence="3">Uncharacterized protein</fullName>
    </submittedName>
</protein>
<dbReference type="InterPro" id="IPR027410">
    <property type="entry name" value="TCP-1-like_intermed_sf"/>
</dbReference>
<evidence type="ECO:0000313" key="4">
    <source>
        <dbReference type="Proteomes" id="UP001381693"/>
    </source>
</evidence>
<accession>A0AAN8WV92</accession>
<sequence>MSGLRLKEESVSGVFCHSLGSESFVSMLKQYRRLLLSTYGPRGSIILVSNSVGRNALVSTSSSIIKEVSFAHPCVKYINALISAQNASCGLSGLYCGILCSGLLIEAIELEEEEVSSHHLIADVFEWIISQTLTLLAQFPSQVVTSLDIGDMHQVTAFVRAIVGSKSCINLSEAEKNDLGLHIVKAFLKSIPNEVSSSKFEHVNILHATSSTAINVFDGMLYGEPDTDQKLLEKISLLPKDINILLFAVPLQASSDTAENVHWRGKLTKEEVFNRHILPSLELLVKERNLHVIANQKSIHPIIKFELGRLPCIVLERLGTAATDTLIKLSGCQAITDLTTLTGELNSSVFGKLSSVQHVVINEKAYLQLKRENNNLSTLLLPAVSPNVEETLKEITESCFSALKMGVVDEKVVAGAGCLESWLAFQVGHLIVTNMDSVMSLTGASKHCIIKVADGFIKVYMELAIHVGKGSTTTKFDWCVDSIFHHLWHAEDPEVLQKNVSSDATRDAQYKCVCGLITREMIKQKYDGTWYPLDFRLNRDMMKSSSESHCLCNKLSVEEVLSRSKDQNQRASNDSKFSDNSNGFGMDADSLEEKASVEEDEDSLEKTLNGLQGDLEDECDSLEGILQNLKNEGDMDSLEDVLDSFAEPPQDLKNNCSNVHLNTDLEGAIYDCYLAKYNAMRLAVEGFSQLFQIGQCVFDA</sequence>
<dbReference type="GO" id="GO:0051082">
    <property type="term" value="F:unfolded protein binding"/>
    <property type="evidence" value="ECO:0007669"/>
    <property type="project" value="InterPro"/>
</dbReference>
<name>A0AAN8WV92_HALRR</name>
<dbReference type="InterPro" id="IPR002423">
    <property type="entry name" value="Cpn60/GroEL/TCP-1"/>
</dbReference>
<proteinExistence type="predicted"/>
<dbReference type="InterPro" id="IPR027413">
    <property type="entry name" value="GROEL-like_equatorial_sf"/>
</dbReference>
<dbReference type="Pfam" id="PF00118">
    <property type="entry name" value="Cpn60_TCP1"/>
    <property type="match status" value="1"/>
</dbReference>
<evidence type="ECO:0000256" key="1">
    <source>
        <dbReference type="SAM" id="Coils"/>
    </source>
</evidence>
<keyword evidence="1" id="KW-0175">Coiled coil</keyword>
<feature type="compositionally biased region" description="Polar residues" evidence="2">
    <location>
        <begin position="569"/>
        <end position="583"/>
    </location>
</feature>
<dbReference type="Gene3D" id="3.30.260.10">
    <property type="entry name" value="TCP-1-like chaperonin intermediate domain"/>
    <property type="match status" value="1"/>
</dbReference>
<evidence type="ECO:0000313" key="3">
    <source>
        <dbReference type="EMBL" id="KAK7071021.1"/>
    </source>
</evidence>
<dbReference type="GO" id="GO:1902636">
    <property type="term" value="C:kinociliary basal body"/>
    <property type="evidence" value="ECO:0007669"/>
    <property type="project" value="TreeGrafter"/>
</dbReference>
<dbReference type="GO" id="GO:0005634">
    <property type="term" value="C:nucleus"/>
    <property type="evidence" value="ECO:0007669"/>
    <property type="project" value="TreeGrafter"/>
</dbReference>
<feature type="coiled-coil region" evidence="1">
    <location>
        <begin position="594"/>
        <end position="632"/>
    </location>
</feature>
<dbReference type="GO" id="GO:0060271">
    <property type="term" value="P:cilium assembly"/>
    <property type="evidence" value="ECO:0007669"/>
    <property type="project" value="InterPro"/>
</dbReference>
<dbReference type="PANTHER" id="PTHR46787">
    <property type="entry name" value="SYNDROMES PUTATIVE CHAPERONIN-RELATED"/>
    <property type="match status" value="1"/>
</dbReference>
<reference evidence="3 4" key="1">
    <citation type="submission" date="2023-11" db="EMBL/GenBank/DDBJ databases">
        <title>Halocaridina rubra genome assembly.</title>
        <authorList>
            <person name="Smith C."/>
        </authorList>
    </citation>
    <scope>NUCLEOTIDE SEQUENCE [LARGE SCALE GENOMIC DNA]</scope>
    <source>
        <strain evidence="3">EP-1</strain>
        <tissue evidence="3">Whole</tissue>
    </source>
</reference>
<keyword evidence="4" id="KW-1185">Reference proteome</keyword>
<dbReference type="PANTHER" id="PTHR46787:SF1">
    <property type="entry name" value="MOLECULAR CHAPERONE MKKS"/>
    <property type="match status" value="1"/>
</dbReference>
<evidence type="ECO:0000256" key="2">
    <source>
        <dbReference type="SAM" id="MobiDB-lite"/>
    </source>
</evidence>
<dbReference type="GO" id="GO:0032502">
    <property type="term" value="P:developmental process"/>
    <property type="evidence" value="ECO:0007669"/>
    <property type="project" value="TreeGrafter"/>
</dbReference>
<dbReference type="InterPro" id="IPR028790">
    <property type="entry name" value="MKKS"/>
</dbReference>
<gene>
    <name evidence="3" type="ORF">SK128_013629</name>
</gene>
<dbReference type="GO" id="GO:0051131">
    <property type="term" value="P:chaperone-mediated protein complex assembly"/>
    <property type="evidence" value="ECO:0007669"/>
    <property type="project" value="TreeGrafter"/>
</dbReference>
<dbReference type="GO" id="GO:0005737">
    <property type="term" value="C:cytoplasm"/>
    <property type="evidence" value="ECO:0007669"/>
    <property type="project" value="TreeGrafter"/>
</dbReference>